<evidence type="ECO:0000313" key="1">
    <source>
        <dbReference type="EMBL" id="KAF3798565.1"/>
    </source>
</evidence>
<name>A0A8H4C781_COLGL</name>
<accession>A0A8H4C781</accession>
<protein>
    <recommendedName>
        <fullName evidence="3">F-box domain-containing protein</fullName>
    </recommendedName>
</protein>
<dbReference type="AlphaFoldDB" id="A0A8H4C781"/>
<dbReference type="GeneID" id="69017843"/>
<organism evidence="1 2">
    <name type="scientific">Colletotrichum gloeosporioides</name>
    <name type="common">Anthracnose fungus</name>
    <name type="synonym">Glomerella cingulata</name>
    <dbReference type="NCBI Taxonomy" id="474922"/>
    <lineage>
        <taxon>Eukaryota</taxon>
        <taxon>Fungi</taxon>
        <taxon>Dikarya</taxon>
        <taxon>Ascomycota</taxon>
        <taxon>Pezizomycotina</taxon>
        <taxon>Sordariomycetes</taxon>
        <taxon>Hypocreomycetidae</taxon>
        <taxon>Glomerellales</taxon>
        <taxon>Glomerellaceae</taxon>
        <taxon>Colletotrichum</taxon>
        <taxon>Colletotrichum gloeosporioides species complex</taxon>
    </lineage>
</organism>
<comment type="caution">
    <text evidence="1">The sequence shown here is derived from an EMBL/GenBank/DDBJ whole genome shotgun (WGS) entry which is preliminary data.</text>
</comment>
<reference evidence="1" key="1">
    <citation type="journal article" date="2020" name="Phytopathology">
        <title>Genome sequence and comparative analysis of Colletotrichum gloeosporioides isolated from Liriodendron leaves.</title>
        <authorList>
            <person name="Fu F.F."/>
            <person name="Hao Z."/>
            <person name="Wang P."/>
            <person name="Lu Y."/>
            <person name="Xue L.J."/>
            <person name="Wei G."/>
            <person name="Tian Y."/>
            <person name="Baishi H."/>
            <person name="Xu H."/>
            <person name="Shi J."/>
            <person name="Cheng T."/>
            <person name="Wang G."/>
            <person name="Yi Y."/>
            <person name="Chen J."/>
        </authorList>
    </citation>
    <scope>NUCLEOTIDE SEQUENCE</scope>
    <source>
        <strain evidence="1">Lc1</strain>
    </source>
</reference>
<gene>
    <name evidence="1" type="ORF">GCG54_00010715</name>
</gene>
<dbReference type="RefSeq" id="XP_045257725.1">
    <property type="nucleotide sequence ID" value="XM_045410634.1"/>
</dbReference>
<evidence type="ECO:0000313" key="2">
    <source>
        <dbReference type="Proteomes" id="UP000613401"/>
    </source>
</evidence>
<evidence type="ECO:0008006" key="3">
    <source>
        <dbReference type="Google" id="ProtNLM"/>
    </source>
</evidence>
<keyword evidence="2" id="KW-1185">Reference proteome</keyword>
<sequence length="165" mass="19166">MACRKSHSAQHTWGLQTLPCELRHQILEDLRQQAGTDQRFSAWAHVAREWQRFFEPDLFESLSLQTPRPDMRQFENVVVNGRQKFVRKISLHVHLARYSQKENYEFEDEDTRKADIKAFSDAILNLFSVLSEWKDGASAQGLTFELITTFIETPGPTSPGFNTKH</sequence>
<dbReference type="EMBL" id="WVTB01000093">
    <property type="protein sequence ID" value="KAF3798565.1"/>
    <property type="molecule type" value="Genomic_DNA"/>
</dbReference>
<proteinExistence type="predicted"/>
<dbReference type="Proteomes" id="UP000613401">
    <property type="component" value="Unassembled WGS sequence"/>
</dbReference>
<reference evidence="1" key="2">
    <citation type="submission" date="2020-03" db="EMBL/GenBank/DDBJ databases">
        <authorList>
            <person name="Fu F.-F."/>
            <person name="Chen J."/>
        </authorList>
    </citation>
    <scope>NUCLEOTIDE SEQUENCE</scope>
    <source>
        <strain evidence="1">Lc1</strain>
    </source>
</reference>